<comment type="subcellular location">
    <subcellularLocation>
        <location evidence="1">Membrane</location>
        <topology evidence="1">Multi-pass membrane protein</topology>
    </subcellularLocation>
</comment>
<protein>
    <recommendedName>
        <fullName evidence="7">Cytochrome C biogenesis protein transmembrane domain-containing protein</fullName>
    </recommendedName>
</protein>
<dbReference type="AlphaFoldDB" id="A0A7Y6EHU9"/>
<sequence length="226" mass="22988">MPCVFPILSLKALGLARTGTSPAAARREALAYTAGVVTVCLALGAALIALRASGAAFGWAFQLQNPVVVGALAVLFAALAFNLAGLYELPTPAFAGRAGHVGAFATGALAAFVATPCSGPFMGAALGAAIMLPAPAALLVFAGFGLGIALPFLAIGYIPALRDRLPSPGPWMASLRRILALPMFLTALALLWVLGRQTGVDAMALVLGVTLIATLVLQWIGRRQVA</sequence>
<organism evidence="8 9">
    <name type="scientific">Sphingomonas zeae</name>
    <dbReference type="NCBI Taxonomy" id="1646122"/>
    <lineage>
        <taxon>Bacteria</taxon>
        <taxon>Pseudomonadati</taxon>
        <taxon>Pseudomonadota</taxon>
        <taxon>Alphaproteobacteria</taxon>
        <taxon>Sphingomonadales</taxon>
        <taxon>Sphingomonadaceae</taxon>
        <taxon>Sphingomonas</taxon>
    </lineage>
</organism>
<name>A0A7Y6EHU9_9SPHN</name>
<feature type="transmembrane region" description="Helical" evidence="6">
    <location>
        <begin position="202"/>
        <end position="220"/>
    </location>
</feature>
<keyword evidence="9" id="KW-1185">Reference proteome</keyword>
<gene>
    <name evidence="8" type="ORF">HP438_12915</name>
</gene>
<dbReference type="PANTHER" id="PTHR32234">
    <property type="entry name" value="THIOL:DISULFIDE INTERCHANGE PROTEIN DSBD"/>
    <property type="match status" value="1"/>
</dbReference>
<dbReference type="PANTHER" id="PTHR32234:SF3">
    <property type="entry name" value="SUPPRESSION OF COPPER SENSITIVITY PROTEIN"/>
    <property type="match status" value="1"/>
</dbReference>
<dbReference type="InterPro" id="IPR003834">
    <property type="entry name" value="Cyt_c_assmbl_TM_dom"/>
</dbReference>
<keyword evidence="4 6" id="KW-1133">Transmembrane helix</keyword>
<feature type="transmembrane region" description="Helical" evidence="6">
    <location>
        <begin position="67"/>
        <end position="89"/>
    </location>
</feature>
<keyword evidence="3" id="KW-0201">Cytochrome c-type biogenesis</keyword>
<keyword evidence="2 6" id="KW-0812">Transmembrane</keyword>
<evidence type="ECO:0000313" key="9">
    <source>
        <dbReference type="Proteomes" id="UP000536441"/>
    </source>
</evidence>
<dbReference type="EMBL" id="JABMCH010000066">
    <property type="protein sequence ID" value="NUU47870.1"/>
    <property type="molecule type" value="Genomic_DNA"/>
</dbReference>
<evidence type="ECO:0000259" key="7">
    <source>
        <dbReference type="Pfam" id="PF02683"/>
    </source>
</evidence>
<evidence type="ECO:0000313" key="8">
    <source>
        <dbReference type="EMBL" id="NUU47870.1"/>
    </source>
</evidence>
<dbReference type="GO" id="GO:0045454">
    <property type="term" value="P:cell redox homeostasis"/>
    <property type="evidence" value="ECO:0007669"/>
    <property type="project" value="TreeGrafter"/>
</dbReference>
<keyword evidence="5 6" id="KW-0472">Membrane</keyword>
<feature type="transmembrane region" description="Helical" evidence="6">
    <location>
        <begin position="178"/>
        <end position="196"/>
    </location>
</feature>
<feature type="transmembrane region" description="Helical" evidence="6">
    <location>
        <begin position="101"/>
        <end position="130"/>
    </location>
</feature>
<dbReference type="Proteomes" id="UP000536441">
    <property type="component" value="Unassembled WGS sequence"/>
</dbReference>
<dbReference type="GO" id="GO:0017004">
    <property type="term" value="P:cytochrome complex assembly"/>
    <property type="evidence" value="ECO:0007669"/>
    <property type="project" value="UniProtKB-KW"/>
</dbReference>
<dbReference type="Pfam" id="PF02683">
    <property type="entry name" value="DsbD_TM"/>
    <property type="match status" value="1"/>
</dbReference>
<feature type="domain" description="Cytochrome C biogenesis protein transmembrane" evidence="7">
    <location>
        <begin position="2"/>
        <end position="191"/>
    </location>
</feature>
<feature type="transmembrane region" description="Helical" evidence="6">
    <location>
        <begin position="136"/>
        <end position="158"/>
    </location>
</feature>
<evidence type="ECO:0000256" key="1">
    <source>
        <dbReference type="ARBA" id="ARBA00004141"/>
    </source>
</evidence>
<proteinExistence type="predicted"/>
<feature type="transmembrane region" description="Helical" evidence="6">
    <location>
        <begin position="30"/>
        <end position="61"/>
    </location>
</feature>
<dbReference type="GO" id="GO:0016020">
    <property type="term" value="C:membrane"/>
    <property type="evidence" value="ECO:0007669"/>
    <property type="project" value="UniProtKB-SubCell"/>
</dbReference>
<evidence type="ECO:0000256" key="5">
    <source>
        <dbReference type="ARBA" id="ARBA00023136"/>
    </source>
</evidence>
<evidence type="ECO:0000256" key="4">
    <source>
        <dbReference type="ARBA" id="ARBA00022989"/>
    </source>
</evidence>
<evidence type="ECO:0000256" key="6">
    <source>
        <dbReference type="SAM" id="Phobius"/>
    </source>
</evidence>
<evidence type="ECO:0000256" key="3">
    <source>
        <dbReference type="ARBA" id="ARBA00022748"/>
    </source>
</evidence>
<reference evidence="8 9" key="1">
    <citation type="submission" date="2020-05" db="EMBL/GenBank/DDBJ databases">
        <title>Genome Sequencing of Type Strains.</title>
        <authorList>
            <person name="Lemaire J.F."/>
            <person name="Inderbitzin P."/>
            <person name="Gregorio O.A."/>
            <person name="Collins S.B."/>
            <person name="Wespe N."/>
            <person name="Knight-Connoni V."/>
        </authorList>
    </citation>
    <scope>NUCLEOTIDE SEQUENCE [LARGE SCALE GENOMIC DNA]</scope>
    <source>
        <strain evidence="8 9">DSM 100049</strain>
    </source>
</reference>
<dbReference type="GO" id="GO:0015035">
    <property type="term" value="F:protein-disulfide reductase activity"/>
    <property type="evidence" value="ECO:0007669"/>
    <property type="project" value="TreeGrafter"/>
</dbReference>
<evidence type="ECO:0000256" key="2">
    <source>
        <dbReference type="ARBA" id="ARBA00022692"/>
    </source>
</evidence>
<comment type="caution">
    <text evidence="8">The sequence shown here is derived from an EMBL/GenBank/DDBJ whole genome shotgun (WGS) entry which is preliminary data.</text>
</comment>
<accession>A0A7Y6EHU9</accession>